<feature type="compositionally biased region" description="Basic and acidic residues" evidence="2">
    <location>
        <begin position="193"/>
        <end position="207"/>
    </location>
</feature>
<dbReference type="EMBL" id="QZAO01000705">
    <property type="protein sequence ID" value="THW59887.1"/>
    <property type="molecule type" value="Genomic_DNA"/>
</dbReference>
<evidence type="ECO:0000313" key="5">
    <source>
        <dbReference type="Proteomes" id="UP000308802"/>
    </source>
</evidence>
<dbReference type="Pfam" id="PF12796">
    <property type="entry name" value="Ank_2"/>
    <property type="match status" value="1"/>
</dbReference>
<feature type="repeat" description="ANK" evidence="1">
    <location>
        <begin position="367"/>
        <end position="399"/>
    </location>
</feature>
<dbReference type="AlphaFoldDB" id="A0A4S8Z5R7"/>
<organism evidence="4 5">
    <name type="scientific">Aureobasidium pullulans</name>
    <name type="common">Black yeast</name>
    <name type="synonym">Pullularia pullulans</name>
    <dbReference type="NCBI Taxonomy" id="5580"/>
    <lineage>
        <taxon>Eukaryota</taxon>
        <taxon>Fungi</taxon>
        <taxon>Dikarya</taxon>
        <taxon>Ascomycota</taxon>
        <taxon>Pezizomycotina</taxon>
        <taxon>Dothideomycetes</taxon>
        <taxon>Dothideomycetidae</taxon>
        <taxon>Dothideales</taxon>
        <taxon>Saccotheciaceae</taxon>
        <taxon>Aureobasidium</taxon>
    </lineage>
</organism>
<dbReference type="PROSITE" id="PS50088">
    <property type="entry name" value="ANK_REPEAT"/>
    <property type="match status" value="2"/>
</dbReference>
<feature type="repeat" description="ANK" evidence="1">
    <location>
        <begin position="400"/>
        <end position="426"/>
    </location>
</feature>
<dbReference type="InterPro" id="IPR002110">
    <property type="entry name" value="Ankyrin_rpt"/>
</dbReference>
<dbReference type="Gene3D" id="1.25.40.20">
    <property type="entry name" value="Ankyrin repeat-containing domain"/>
    <property type="match status" value="1"/>
</dbReference>
<name>A0A4S8Z5R7_AURPU</name>
<dbReference type="PROSITE" id="PS50297">
    <property type="entry name" value="ANK_REP_REGION"/>
    <property type="match status" value="2"/>
</dbReference>
<dbReference type="SUPFAM" id="SSF48403">
    <property type="entry name" value="Ankyrin repeat"/>
    <property type="match status" value="1"/>
</dbReference>
<feature type="compositionally biased region" description="Basic and acidic residues" evidence="2">
    <location>
        <begin position="96"/>
        <end position="145"/>
    </location>
</feature>
<proteinExistence type="predicted"/>
<keyword evidence="1" id="KW-0040">ANK repeat</keyword>
<dbReference type="PANTHER" id="PTHR24149">
    <property type="entry name" value="ANKYRIN REPEAT DOMAIN-CONTAINING PROTEIN 12"/>
    <property type="match status" value="1"/>
</dbReference>
<feature type="region of interest" description="Disordered" evidence="2">
    <location>
        <begin position="1"/>
        <end position="325"/>
    </location>
</feature>
<dbReference type="SMART" id="SM00248">
    <property type="entry name" value="ANK"/>
    <property type="match status" value="4"/>
</dbReference>
<dbReference type="InterPro" id="IPR053210">
    <property type="entry name" value="ANKRD12"/>
</dbReference>
<feature type="compositionally biased region" description="Acidic residues" evidence="2">
    <location>
        <begin position="745"/>
        <end position="759"/>
    </location>
</feature>
<comment type="caution">
    <text evidence="4">The sequence shown here is derived from an EMBL/GenBank/DDBJ whole genome shotgun (WGS) entry which is preliminary data.</text>
</comment>
<evidence type="ECO:0000313" key="4">
    <source>
        <dbReference type="EMBL" id="THW59887.1"/>
    </source>
</evidence>
<dbReference type="InterPro" id="IPR036770">
    <property type="entry name" value="Ankyrin_rpt-contain_sf"/>
</dbReference>
<feature type="compositionally biased region" description="Basic and acidic residues" evidence="2">
    <location>
        <begin position="215"/>
        <end position="233"/>
    </location>
</feature>
<dbReference type="PANTHER" id="PTHR24149:SF14">
    <property type="entry name" value="ANKYRIN REPEAT DOMAIN 12"/>
    <property type="match status" value="1"/>
</dbReference>
<dbReference type="InterPro" id="IPR056015">
    <property type="entry name" value="DUF7593"/>
</dbReference>
<feature type="compositionally biased region" description="Polar residues" evidence="2">
    <location>
        <begin position="292"/>
        <end position="316"/>
    </location>
</feature>
<feature type="compositionally biased region" description="Polar residues" evidence="2">
    <location>
        <begin position="246"/>
        <end position="263"/>
    </location>
</feature>
<feature type="compositionally biased region" description="Polar residues" evidence="2">
    <location>
        <begin position="674"/>
        <end position="683"/>
    </location>
</feature>
<dbReference type="Proteomes" id="UP000308802">
    <property type="component" value="Unassembled WGS sequence"/>
</dbReference>
<dbReference type="GO" id="GO:0005654">
    <property type="term" value="C:nucleoplasm"/>
    <property type="evidence" value="ECO:0007669"/>
    <property type="project" value="TreeGrafter"/>
</dbReference>
<sequence length="1076" mass="120556">MSHSTILDSNNALVQNAPPLSPVKTTSPMPLDRPSVSPPPKASNISPNHLPESGNNDALDAENDSEAETLIVSPVKKRDLLKQSNSAQALESIDEIPEKTAVRPDEEHTETAREASEDKAQTNGDDLQKQEDQSAAKDIKPDEQTTHANGDNQDSDSDNLSEVSSVESFEIENGHGKDVKNNENDDEDDDEDGRSWASDKDDEERSSNPRKRKHTDVDQPRRKRRSSQDDVEHSSSPQLRRHRRTASVQSARPSQSRSNSGQHLHTAGVARQRRAATHIPVRETMLARNVWDSDTSSETSHQYPKSRLARNTSRAVSTPGRPMGLAKRHVNKYGFTRLAEACENGDLDGVKEWRAKDPEQLEQREFAGNTPLQVASLNGYPEIVSYLLEQGCNPHCANADKDTPLIDAVENGHLDVVQILLNAGINPLHCNLKGQQALDVITKETDNATEIRAALREAIEDWNKNGRSEQTYNVEEPASRPGPKQGLQFLARTYENLLKLVSENDRTAVQEFLDARVPVDNNVVAAAAKTGDLYLVNMLLAEMTPKKARQRADRPMLSVIGTSHFEMVKALTELDQFEPRWRSKSSNLTWFEIAESKQGPRWREEKALLEKLYEKADSAHKLSSSPVARREPTKKRRRSAERHNDSDVEMEDADSPERARSRRRLVSKKDMRTASRQRSSSELSDVAPPRRHGERLSDQNLKPPGPRKVGRPRKHSNSHLSEPQPKRQRSSSMIEPAEEDHTPYDSEDDAQHEDDEDIKMEEPDREAAEAAEAEATRKADLDAKADAQKLADKLRKDEQTRKEEEAARRKEAERKAEEIRQQHERKLAEDRRLDRERKVQALPSALSHVLGLVDVHGKERQAYIQRHFLPVQVVRRADLGDVGEEGKPEDLWMLSYQAAAILTGKDANVLLDLPIDAKTKPSLLSGATTSQVTEEQRRLMLACLQSTSLVHGLPSNEDSETEGPGNLLAELAEAERIQHRIKEDRAKFLSMGSLRWMRFSDFYKIATSAECPHLDGMDLQMRFDCCLDPFPFSSDIKTVNGTNDNDKERVNGTNGTDQRGLSAAGPGVTTITVVQD</sequence>
<feature type="compositionally biased region" description="Basic and acidic residues" evidence="2">
    <location>
        <begin position="172"/>
        <end position="183"/>
    </location>
</feature>
<evidence type="ECO:0000259" key="3">
    <source>
        <dbReference type="Pfam" id="PF24513"/>
    </source>
</evidence>
<feature type="compositionally biased region" description="Polar residues" evidence="2">
    <location>
        <begin position="1"/>
        <end position="14"/>
    </location>
</feature>
<dbReference type="Pfam" id="PF24513">
    <property type="entry name" value="DUF7593"/>
    <property type="match status" value="1"/>
</dbReference>
<reference evidence="4 5" key="1">
    <citation type="submission" date="2018-10" db="EMBL/GenBank/DDBJ databases">
        <title>Fifty Aureobasidium pullulans genomes reveal a recombining polyextremotolerant generalist.</title>
        <authorList>
            <person name="Gostincar C."/>
            <person name="Turk M."/>
            <person name="Zajc J."/>
            <person name="Gunde-Cimerman N."/>
        </authorList>
    </citation>
    <scope>NUCLEOTIDE SEQUENCE [LARGE SCALE GENOMIC DNA]</scope>
    <source>
        <strain evidence="4 5">EXF-10659</strain>
    </source>
</reference>
<feature type="region of interest" description="Disordered" evidence="2">
    <location>
        <begin position="616"/>
        <end position="832"/>
    </location>
</feature>
<feature type="compositionally biased region" description="Basic and acidic residues" evidence="2">
    <location>
        <begin position="760"/>
        <end position="832"/>
    </location>
</feature>
<feature type="compositionally biased region" description="Basic residues" evidence="2">
    <location>
        <begin position="708"/>
        <end position="717"/>
    </location>
</feature>
<evidence type="ECO:0000256" key="1">
    <source>
        <dbReference type="PROSITE-ProRule" id="PRU00023"/>
    </source>
</evidence>
<accession>A0A4S8Z5R7</accession>
<evidence type="ECO:0000256" key="2">
    <source>
        <dbReference type="SAM" id="MobiDB-lite"/>
    </source>
</evidence>
<gene>
    <name evidence="4" type="ORF">D6D19_10190</name>
</gene>
<feature type="domain" description="DUF7593" evidence="3">
    <location>
        <begin position="839"/>
        <end position="1009"/>
    </location>
</feature>
<protein>
    <submittedName>
        <fullName evidence="4">Ankyrin</fullName>
    </submittedName>
</protein>
<feature type="region of interest" description="Disordered" evidence="2">
    <location>
        <begin position="1038"/>
        <end position="1063"/>
    </location>
</feature>